<proteinExistence type="predicted"/>
<evidence type="ECO:0000313" key="2">
    <source>
        <dbReference type="Proteomes" id="UP000236370"/>
    </source>
</evidence>
<protein>
    <submittedName>
        <fullName evidence="1">CHD3 isoform 3</fullName>
    </submittedName>
</protein>
<dbReference type="EMBL" id="NBAG03000347">
    <property type="protein sequence ID" value="PNI36807.1"/>
    <property type="molecule type" value="Genomic_DNA"/>
</dbReference>
<dbReference type="Proteomes" id="UP000236370">
    <property type="component" value="Unassembled WGS sequence"/>
</dbReference>
<gene>
    <name evidence="1" type="ORF">CK820_G0036764</name>
</gene>
<comment type="caution">
    <text evidence="1">The sequence shown here is derived from an EMBL/GenBank/DDBJ whole genome shotgun (WGS) entry which is preliminary data.</text>
</comment>
<evidence type="ECO:0000313" key="1">
    <source>
        <dbReference type="EMBL" id="PNI36807.1"/>
    </source>
</evidence>
<dbReference type="AlphaFoldDB" id="A0A2J8KP64"/>
<reference evidence="1 2" key="1">
    <citation type="submission" date="2017-12" db="EMBL/GenBank/DDBJ databases">
        <title>High-resolution comparative analysis of great ape genomes.</title>
        <authorList>
            <person name="Pollen A."/>
            <person name="Hastie A."/>
            <person name="Hormozdiari F."/>
            <person name="Dougherty M."/>
            <person name="Liu R."/>
            <person name="Chaisson M."/>
            <person name="Hoppe E."/>
            <person name="Hill C."/>
            <person name="Pang A."/>
            <person name="Hillier L."/>
            <person name="Baker C."/>
            <person name="Armstrong J."/>
            <person name="Shendure J."/>
            <person name="Paten B."/>
            <person name="Wilson R."/>
            <person name="Chao H."/>
            <person name="Schneider V."/>
            <person name="Ventura M."/>
            <person name="Kronenberg Z."/>
            <person name="Murali S."/>
            <person name="Gordon D."/>
            <person name="Cantsilieris S."/>
            <person name="Munson K."/>
            <person name="Nelson B."/>
            <person name="Raja A."/>
            <person name="Underwood J."/>
            <person name="Diekhans M."/>
            <person name="Fiddes I."/>
            <person name="Haussler D."/>
            <person name="Eichler E."/>
        </authorList>
    </citation>
    <scope>NUCLEOTIDE SEQUENCE [LARGE SCALE GENOMIC DNA]</scope>
    <source>
        <strain evidence="1">Yerkes chimp pedigree #C0471</strain>
    </source>
</reference>
<name>A0A2J8KP64_PANTR</name>
<feature type="non-terminal residue" evidence="1">
    <location>
        <position position="1"/>
    </location>
</feature>
<sequence length="63" mass="7762">SVIHYDNEAIARLLDRNQDATEDTDVQNMNEYLSSFKVAQYVVREEDKVRLDFREKRRHRQYW</sequence>
<accession>A0A2J8KP64</accession>
<organism evidence="1 2">
    <name type="scientific">Pan troglodytes</name>
    <name type="common">Chimpanzee</name>
    <dbReference type="NCBI Taxonomy" id="9598"/>
    <lineage>
        <taxon>Eukaryota</taxon>
        <taxon>Metazoa</taxon>
        <taxon>Chordata</taxon>
        <taxon>Craniata</taxon>
        <taxon>Vertebrata</taxon>
        <taxon>Euteleostomi</taxon>
        <taxon>Mammalia</taxon>
        <taxon>Eutheria</taxon>
        <taxon>Euarchontoglires</taxon>
        <taxon>Primates</taxon>
        <taxon>Haplorrhini</taxon>
        <taxon>Catarrhini</taxon>
        <taxon>Hominidae</taxon>
        <taxon>Pan</taxon>
    </lineage>
</organism>
<dbReference type="SMR" id="A0A2J8KP64"/>